<dbReference type="PANTHER" id="PTHR12184">
    <property type="entry name" value="UBIQUINOL-CYTOCHROME C REDUCTASE COMPLEX ASSEMBLY FACTOR 1 FAMILY MEMBER"/>
    <property type="match status" value="1"/>
</dbReference>
<evidence type="ECO:0000256" key="2">
    <source>
        <dbReference type="ARBA" id="ARBA00006436"/>
    </source>
</evidence>
<comment type="similarity">
    <text evidence="2">Belongs to the UPF0174 family.</text>
</comment>
<dbReference type="Pfam" id="PF03981">
    <property type="entry name" value="Ubiq_cyt_C_chap"/>
    <property type="match status" value="1"/>
</dbReference>
<evidence type="ECO:0000313" key="5">
    <source>
        <dbReference type="Proteomes" id="UP000631034"/>
    </source>
</evidence>
<evidence type="ECO:0000256" key="1">
    <source>
        <dbReference type="ARBA" id="ARBA00006407"/>
    </source>
</evidence>
<evidence type="ECO:0000259" key="3">
    <source>
        <dbReference type="Pfam" id="PF03981"/>
    </source>
</evidence>
<comment type="caution">
    <text evidence="4">The sequence shown here is derived from an EMBL/GenBank/DDBJ whole genome shotgun (WGS) entry which is preliminary data.</text>
</comment>
<accession>A0A8J6YTL6</accession>
<gene>
    <name evidence="4" type="ORF">IHV25_00795</name>
</gene>
<organism evidence="4 5">
    <name type="scientific">Phaeovibrio sulfidiphilus</name>
    <dbReference type="NCBI Taxonomy" id="1220600"/>
    <lineage>
        <taxon>Bacteria</taxon>
        <taxon>Pseudomonadati</taxon>
        <taxon>Pseudomonadota</taxon>
        <taxon>Alphaproteobacteria</taxon>
        <taxon>Rhodospirillales</taxon>
        <taxon>Rhodospirillaceae</taxon>
        <taxon>Phaeovibrio</taxon>
    </lineage>
</organism>
<dbReference type="InterPro" id="IPR007129">
    <property type="entry name" value="Ubiqinol_cyt_c_chaperone_CPB3"/>
</dbReference>
<protein>
    <submittedName>
        <fullName evidence="4">Ubiquinol-cytochrome C chaperone family protein</fullName>
    </submittedName>
</protein>
<proteinExistence type="inferred from homology"/>
<dbReference type="InterPro" id="IPR021150">
    <property type="entry name" value="Ubiq_cyt_c_chap"/>
</dbReference>
<dbReference type="RefSeq" id="WP_192533068.1">
    <property type="nucleotide sequence ID" value="NZ_JACZHT010000001.1"/>
</dbReference>
<comment type="similarity">
    <text evidence="1">Belongs to the CBP3 family.</text>
</comment>
<evidence type="ECO:0000313" key="4">
    <source>
        <dbReference type="EMBL" id="MBE1236194.1"/>
    </source>
</evidence>
<dbReference type="AlphaFoldDB" id="A0A8J6YTL6"/>
<dbReference type="Proteomes" id="UP000631034">
    <property type="component" value="Unassembled WGS sequence"/>
</dbReference>
<dbReference type="EMBL" id="JACZHT010000001">
    <property type="protein sequence ID" value="MBE1236194.1"/>
    <property type="molecule type" value="Genomic_DNA"/>
</dbReference>
<name>A0A8J6YTL6_9PROT</name>
<sequence>MGINSIISGLNVVSAMRQRRDYKRKAAVLYKVVVAQARSPFFYERLGVPDTLDGRYDMLVIHMALLLRRLSSFAPGDRPTRKAPLPRLAQYLFDLMEKDLKHNIRRIGIQETAITRETRKMLRAFYGRAYSYEMGLREGTPALVQALRENLYRNTEVSADQVAAMAGYIIRQEERLKVLPEDDFLEGRQVFAAAETGEDSASVTVVPPSVAAESGVAS</sequence>
<dbReference type="PANTHER" id="PTHR12184:SF1">
    <property type="entry name" value="UBIQUINOL-CYTOCHROME-C REDUCTASE COMPLEX ASSEMBLY FACTOR 1"/>
    <property type="match status" value="1"/>
</dbReference>
<reference evidence="4" key="1">
    <citation type="submission" date="2020-10" db="EMBL/GenBank/DDBJ databases">
        <title>Genome sequence of the unusual species of purple photosynthetic bacteria, Phaeovibrio sulfidiphilus DSM 23193, type strain.</title>
        <authorList>
            <person name="Kyndt J.A."/>
            <person name="Meyer T.E."/>
        </authorList>
    </citation>
    <scope>NUCLEOTIDE SEQUENCE</scope>
    <source>
        <strain evidence="4">DSM 23193</strain>
    </source>
</reference>
<keyword evidence="5" id="KW-1185">Reference proteome</keyword>
<feature type="domain" description="Ubiquinol-cytochrome c chaperone" evidence="3">
    <location>
        <begin position="44"/>
        <end position="191"/>
    </location>
</feature>